<feature type="domain" description="XPG N-terminal" evidence="4">
    <location>
        <begin position="1"/>
        <end position="98"/>
    </location>
</feature>
<protein>
    <submittedName>
        <fullName evidence="5">Exonuclease family protein</fullName>
    </submittedName>
</protein>
<keyword evidence="3" id="KW-0460">Magnesium</keyword>
<dbReference type="GO" id="GO:0004527">
    <property type="term" value="F:exonuclease activity"/>
    <property type="evidence" value="ECO:0007669"/>
    <property type="project" value="UniProtKB-KW"/>
</dbReference>
<evidence type="ECO:0000256" key="3">
    <source>
        <dbReference type="ARBA" id="ARBA00022842"/>
    </source>
</evidence>
<dbReference type="OrthoDB" id="26491at2759"/>
<dbReference type="PRINTS" id="PR00853">
    <property type="entry name" value="XPGRADSUPER"/>
</dbReference>
<keyword evidence="5" id="KW-0540">Nuclease</keyword>
<dbReference type="InterPro" id="IPR006084">
    <property type="entry name" value="XPG/Rad2"/>
</dbReference>
<reference evidence="6" key="2">
    <citation type="submission" date="2020-12" db="EMBL/GenBank/DDBJ databases">
        <title>New Spironucleus salmonicida genome in near-complete chromosomes.</title>
        <authorList>
            <person name="Xu F."/>
            <person name="Kurt Z."/>
            <person name="Jimenez-Gonzalez A."/>
            <person name="Astvaldsson A."/>
            <person name="Andersson J.O."/>
            <person name="Svard S.G."/>
        </authorList>
    </citation>
    <scope>NUCLEOTIDE SEQUENCE</scope>
    <source>
        <strain evidence="6">ATCC 50377</strain>
    </source>
</reference>
<dbReference type="Gene3D" id="3.40.50.1010">
    <property type="entry name" value="5'-nuclease"/>
    <property type="match status" value="1"/>
</dbReference>
<dbReference type="SMART" id="SM00485">
    <property type="entry name" value="XPGN"/>
    <property type="match status" value="1"/>
</dbReference>
<dbReference type="InterPro" id="IPR029060">
    <property type="entry name" value="PIN-like_dom_sf"/>
</dbReference>
<dbReference type="Proteomes" id="UP000018208">
    <property type="component" value="Unassembled WGS sequence"/>
</dbReference>
<proteinExistence type="predicted"/>
<name>V6LHH9_9EUKA</name>
<evidence type="ECO:0000256" key="2">
    <source>
        <dbReference type="ARBA" id="ARBA00022759"/>
    </source>
</evidence>
<dbReference type="GO" id="GO:0046872">
    <property type="term" value="F:metal ion binding"/>
    <property type="evidence" value="ECO:0007669"/>
    <property type="project" value="UniProtKB-KW"/>
</dbReference>
<evidence type="ECO:0000313" key="5">
    <source>
        <dbReference type="EMBL" id="EST43748.1"/>
    </source>
</evidence>
<dbReference type="InterPro" id="IPR006086">
    <property type="entry name" value="XPG-I_dom"/>
</dbReference>
<dbReference type="EMBL" id="AUWU02000007">
    <property type="protein sequence ID" value="KAH0570832.1"/>
    <property type="molecule type" value="Genomic_DNA"/>
</dbReference>
<dbReference type="GO" id="GO:0017108">
    <property type="term" value="F:5'-flap endonuclease activity"/>
    <property type="evidence" value="ECO:0007669"/>
    <property type="project" value="TreeGrafter"/>
</dbReference>
<keyword evidence="5" id="KW-0378">Hydrolase</keyword>
<evidence type="ECO:0000313" key="6">
    <source>
        <dbReference type="EMBL" id="KAH0570832.1"/>
    </source>
</evidence>
<reference evidence="5 6" key="1">
    <citation type="journal article" date="2014" name="PLoS Genet.">
        <title>The Genome of Spironucleus salmonicida Highlights a Fish Pathogen Adapted to Fluctuating Environments.</title>
        <authorList>
            <person name="Xu F."/>
            <person name="Jerlstrom-Hultqvist J."/>
            <person name="Einarsson E."/>
            <person name="Astvaldsson A."/>
            <person name="Svard S.G."/>
            <person name="Andersson J.O."/>
        </authorList>
    </citation>
    <scope>NUCLEOTIDE SEQUENCE</scope>
    <source>
        <strain evidence="6">ATCC 50377</strain>
    </source>
</reference>
<accession>V6LHH9</accession>
<evidence type="ECO:0000256" key="1">
    <source>
        <dbReference type="ARBA" id="ARBA00022723"/>
    </source>
</evidence>
<keyword evidence="2" id="KW-0255">Endonuclease</keyword>
<dbReference type="EMBL" id="KI546134">
    <property type="protein sequence ID" value="EST43748.1"/>
    <property type="molecule type" value="Genomic_DNA"/>
</dbReference>
<dbReference type="Pfam" id="PF00867">
    <property type="entry name" value="XPG_I"/>
    <property type="match status" value="1"/>
</dbReference>
<dbReference type="SUPFAM" id="SSF88723">
    <property type="entry name" value="PIN domain-like"/>
    <property type="match status" value="1"/>
</dbReference>
<dbReference type="AlphaFoldDB" id="V6LHH9"/>
<keyword evidence="5" id="KW-0269">Exonuclease</keyword>
<keyword evidence="7" id="KW-1185">Reference proteome</keyword>
<dbReference type="VEuPathDB" id="GiardiaDB:SS50377_27124"/>
<organism evidence="5">
    <name type="scientific">Spironucleus salmonicida</name>
    <dbReference type="NCBI Taxonomy" id="348837"/>
    <lineage>
        <taxon>Eukaryota</taxon>
        <taxon>Metamonada</taxon>
        <taxon>Diplomonadida</taxon>
        <taxon>Hexamitidae</taxon>
        <taxon>Hexamitinae</taxon>
        <taxon>Spironucleus</taxon>
    </lineage>
</organism>
<evidence type="ECO:0000259" key="4">
    <source>
        <dbReference type="SMART" id="SM00485"/>
    </source>
</evidence>
<sequence length="438" mass="50715">MGVKNLSSILPKKQLPANYFCGKTIAMDFYNFAFTAAPFAGFDLIQHDNVQSFFTYFKSLIRKILSYQDASVILCYDGQLLAGKAPVSLPRMQRRQKLRSQITKNMSKTEVRKLCTKGFTITRNQCSRVFEMLCQSFDKDHFNVLCAPYEADFQIEYLAQSQMIDCVLSSDSDMALLGIDVIMDFGSNIQTYIDKVDMTKFIDQFDGIENLTKCCMLKGNDYFPGFDVNFQDALDKLRKNKYNLLQTAFQLNQERYIMSQVKIIKAFFLAYSVQIYPFIFDFNIQKIRNLNQISEDDADLLEYCFESNIIGSTEFIQNPVKYISGYDLDTKNQSWLQSNEKQRFESALKSKFYRTPTKSPKPESSILKLLQCVKTDNFKYCCGQQEFDLSQNSYHTDYLLKQSKQDQNKFLFGDLTPVVLQKKPKTSFVISNYAISIE</sequence>
<evidence type="ECO:0000313" key="7">
    <source>
        <dbReference type="Proteomes" id="UP000018208"/>
    </source>
</evidence>
<dbReference type="PANTHER" id="PTHR11081:SF9">
    <property type="entry name" value="FLAP ENDONUCLEASE 1"/>
    <property type="match status" value="1"/>
</dbReference>
<dbReference type="PANTHER" id="PTHR11081">
    <property type="entry name" value="FLAP ENDONUCLEASE FAMILY MEMBER"/>
    <property type="match status" value="1"/>
</dbReference>
<gene>
    <name evidence="5" type="ORF">SS50377_16482</name>
    <name evidence="6" type="ORF">SS50377_27124</name>
</gene>
<dbReference type="InterPro" id="IPR006085">
    <property type="entry name" value="XPG_DNA_repair_N"/>
</dbReference>
<keyword evidence="1" id="KW-0479">Metal-binding</keyword>